<dbReference type="OrthoDB" id="3371391at2"/>
<dbReference type="AlphaFoldDB" id="A0A101JR01"/>
<proteinExistence type="predicted"/>
<evidence type="ECO:0000313" key="2">
    <source>
        <dbReference type="Proteomes" id="UP000053244"/>
    </source>
</evidence>
<dbReference type="EMBL" id="LLZH01000212">
    <property type="protein sequence ID" value="KUL31425.1"/>
    <property type="molecule type" value="Genomic_DNA"/>
</dbReference>
<evidence type="ECO:0000313" key="1">
    <source>
        <dbReference type="EMBL" id="KUL31425.1"/>
    </source>
</evidence>
<sequence length="147" mass="15802">MSTHSYVGVRDPDQPGQVRIRYVHSDGYPAGLIPAVRQIWATAARRDTRRLITLLLEHDWYYLNGETTATGRPPFAGEQPIPGVGMTLAATDFTTGQVVPPAPVTVVALTAIGGLDAQWFYLLDPAVNTIGVHIIDGTLAGIRPLAS</sequence>
<name>A0A101JR01_9ACTN</name>
<dbReference type="Proteomes" id="UP000053244">
    <property type="component" value="Unassembled WGS sequence"/>
</dbReference>
<keyword evidence="2" id="KW-1185">Reference proteome</keyword>
<reference evidence="1 2" key="1">
    <citation type="submission" date="2015-10" db="EMBL/GenBank/DDBJ databases">
        <authorList>
            <person name="Gilbert D.G."/>
        </authorList>
    </citation>
    <scope>NUCLEOTIDE SEQUENCE [LARGE SCALE GENOMIC DNA]</scope>
    <source>
        <strain evidence="1 2">NRRL B-16712</strain>
    </source>
</reference>
<accession>A0A101JR01</accession>
<organism evidence="1 2">
    <name type="scientific">Actinoplanes awajinensis subsp. mycoplanecinus</name>
    <dbReference type="NCBI Taxonomy" id="135947"/>
    <lineage>
        <taxon>Bacteria</taxon>
        <taxon>Bacillati</taxon>
        <taxon>Actinomycetota</taxon>
        <taxon>Actinomycetes</taxon>
        <taxon>Micromonosporales</taxon>
        <taxon>Micromonosporaceae</taxon>
        <taxon>Actinoplanes</taxon>
    </lineage>
</organism>
<comment type="caution">
    <text evidence="1">The sequence shown here is derived from an EMBL/GenBank/DDBJ whole genome shotgun (WGS) entry which is preliminary data.</text>
</comment>
<gene>
    <name evidence="1" type="ORF">ADL15_22070</name>
</gene>
<protein>
    <submittedName>
        <fullName evidence="1">Uncharacterized protein</fullName>
    </submittedName>
</protein>